<dbReference type="SMART" id="SM00332">
    <property type="entry name" value="PP2Cc"/>
    <property type="match status" value="1"/>
</dbReference>
<dbReference type="Pfam" id="PF00481">
    <property type="entry name" value="PP2C"/>
    <property type="match status" value="1"/>
</dbReference>
<feature type="domain" description="PPM-type phosphatase" evidence="1">
    <location>
        <begin position="32"/>
        <end position="324"/>
    </location>
</feature>
<dbReference type="Gene3D" id="3.60.40.10">
    <property type="entry name" value="PPM-type phosphatase domain"/>
    <property type="match status" value="1"/>
</dbReference>
<dbReference type="InterPro" id="IPR001932">
    <property type="entry name" value="PPM-type_phosphatase-like_dom"/>
</dbReference>
<dbReference type="SUPFAM" id="SSF81606">
    <property type="entry name" value="PP2C-like"/>
    <property type="match status" value="1"/>
</dbReference>
<dbReference type="AlphaFoldDB" id="A0A5N6RMI2"/>
<keyword evidence="3" id="KW-1185">Reference proteome</keyword>
<gene>
    <name evidence="2" type="ORF">FH972_017934</name>
</gene>
<dbReference type="CDD" id="cd00143">
    <property type="entry name" value="PP2Cc"/>
    <property type="match status" value="1"/>
</dbReference>
<dbReference type="Proteomes" id="UP000327013">
    <property type="component" value="Chromosome 7"/>
</dbReference>
<accession>A0A5N6RMI2</accession>
<sequence>MGICSSVSSREIHHEKVIFLEGSNFSNGNLGLGSLCSKQGSKGINQDAAILYQGYGVEDGALCGVFDGHGNNGHIVSKLVNSRLPSLILSQKKALTQINAAADDHHNFQNHEIVPSKSFHIWKEACIGAFKVMDKEIKLQENLDFSCSGTTAVVVIRQGEDLVIANLGDSRAVLGTIIDNRVVAVQLTTDLKPDLPCEAERILKCNGRVGALKQEPHIQRVWLPNDDSPGLAMSRAFGDFILKNHGVIAIPDIYYRRLNSNDQFIILATDGVWDVLSNDQVASIVWEADSEQAAARMVVAAASTAWKRHPSSKVDDCSVVCLFLQNKCPGA</sequence>
<evidence type="ECO:0000313" key="3">
    <source>
        <dbReference type="Proteomes" id="UP000327013"/>
    </source>
</evidence>
<dbReference type="InterPro" id="IPR015655">
    <property type="entry name" value="PP2C"/>
</dbReference>
<evidence type="ECO:0000313" key="2">
    <source>
        <dbReference type="EMBL" id="KAE8099995.1"/>
    </source>
</evidence>
<organism evidence="2 3">
    <name type="scientific">Carpinus fangiana</name>
    <dbReference type="NCBI Taxonomy" id="176857"/>
    <lineage>
        <taxon>Eukaryota</taxon>
        <taxon>Viridiplantae</taxon>
        <taxon>Streptophyta</taxon>
        <taxon>Embryophyta</taxon>
        <taxon>Tracheophyta</taxon>
        <taxon>Spermatophyta</taxon>
        <taxon>Magnoliopsida</taxon>
        <taxon>eudicotyledons</taxon>
        <taxon>Gunneridae</taxon>
        <taxon>Pentapetalae</taxon>
        <taxon>rosids</taxon>
        <taxon>fabids</taxon>
        <taxon>Fagales</taxon>
        <taxon>Betulaceae</taxon>
        <taxon>Carpinus</taxon>
    </lineage>
</organism>
<reference evidence="2 3" key="1">
    <citation type="submission" date="2019-06" db="EMBL/GenBank/DDBJ databases">
        <title>A chromosomal-level reference genome of Carpinus fangiana (Coryloideae, Betulaceae).</title>
        <authorList>
            <person name="Yang X."/>
            <person name="Wang Z."/>
            <person name="Zhang L."/>
            <person name="Hao G."/>
            <person name="Liu J."/>
            <person name="Yang Y."/>
        </authorList>
    </citation>
    <scope>NUCLEOTIDE SEQUENCE [LARGE SCALE GENOMIC DNA]</scope>
    <source>
        <strain evidence="2">Cfa_2016G</strain>
        <tissue evidence="2">Leaf</tissue>
    </source>
</reference>
<dbReference type="EMBL" id="CM017327">
    <property type="protein sequence ID" value="KAE8099995.1"/>
    <property type="molecule type" value="Genomic_DNA"/>
</dbReference>
<dbReference type="InterPro" id="IPR036457">
    <property type="entry name" value="PPM-type-like_dom_sf"/>
</dbReference>
<dbReference type="PANTHER" id="PTHR47992">
    <property type="entry name" value="PROTEIN PHOSPHATASE"/>
    <property type="match status" value="1"/>
</dbReference>
<protein>
    <recommendedName>
        <fullName evidence="1">PPM-type phosphatase domain-containing protein</fullName>
    </recommendedName>
</protein>
<dbReference type="PROSITE" id="PS51746">
    <property type="entry name" value="PPM_2"/>
    <property type="match status" value="1"/>
</dbReference>
<evidence type="ECO:0000259" key="1">
    <source>
        <dbReference type="PROSITE" id="PS51746"/>
    </source>
</evidence>
<proteinExistence type="predicted"/>
<name>A0A5N6RMI2_9ROSI</name>
<dbReference type="OrthoDB" id="10264738at2759"/>
<dbReference type="GO" id="GO:0004722">
    <property type="term" value="F:protein serine/threonine phosphatase activity"/>
    <property type="evidence" value="ECO:0007669"/>
    <property type="project" value="InterPro"/>
</dbReference>